<dbReference type="SUPFAM" id="SSF55681">
    <property type="entry name" value="Class II aaRS and biotin synthetases"/>
    <property type="match status" value="1"/>
</dbReference>
<dbReference type="InterPro" id="IPR044136">
    <property type="entry name" value="Lys-tRNA-ligase_II_N"/>
</dbReference>
<evidence type="ECO:0000256" key="13">
    <source>
        <dbReference type="HAMAP-Rule" id="MF_00252"/>
    </source>
</evidence>
<dbReference type="CDD" id="cd04322">
    <property type="entry name" value="LysRS_N"/>
    <property type="match status" value="1"/>
</dbReference>
<dbReference type="InterPro" id="IPR006195">
    <property type="entry name" value="aa-tRNA-synth_II"/>
</dbReference>
<proteinExistence type="inferred from homology"/>
<evidence type="ECO:0000256" key="1">
    <source>
        <dbReference type="ARBA" id="ARBA00004496"/>
    </source>
</evidence>
<evidence type="ECO:0000256" key="4">
    <source>
        <dbReference type="ARBA" id="ARBA00022490"/>
    </source>
</evidence>
<keyword evidence="9 13" id="KW-0460">Magnesium</keyword>
<dbReference type="NCBIfam" id="TIGR00499">
    <property type="entry name" value="lysS_bact"/>
    <property type="match status" value="1"/>
</dbReference>
<dbReference type="InterPro" id="IPR004364">
    <property type="entry name" value="Aa-tRNA-synt_II"/>
</dbReference>
<dbReference type="PROSITE" id="PS50862">
    <property type="entry name" value="AA_TRNA_LIGASE_II"/>
    <property type="match status" value="1"/>
</dbReference>
<dbReference type="Gene3D" id="3.30.930.10">
    <property type="entry name" value="Bira Bifunctional Protein, Domain 2"/>
    <property type="match status" value="1"/>
</dbReference>
<evidence type="ECO:0000256" key="3">
    <source>
        <dbReference type="ARBA" id="ARBA00011738"/>
    </source>
</evidence>
<evidence type="ECO:0000256" key="11">
    <source>
        <dbReference type="ARBA" id="ARBA00023146"/>
    </source>
</evidence>
<evidence type="ECO:0000256" key="9">
    <source>
        <dbReference type="ARBA" id="ARBA00022842"/>
    </source>
</evidence>
<name>A0A2P5SXP4_9GAMM</name>
<dbReference type="NCBIfam" id="NF001756">
    <property type="entry name" value="PRK00484.1"/>
    <property type="match status" value="1"/>
</dbReference>
<keyword evidence="5 13" id="KW-0436">Ligase</keyword>
<evidence type="ECO:0000256" key="2">
    <source>
        <dbReference type="ARBA" id="ARBA00008226"/>
    </source>
</evidence>
<protein>
    <recommendedName>
        <fullName evidence="13">Lysine--tRNA ligase</fullName>
        <ecNumber evidence="13">6.1.1.6</ecNumber>
    </recommendedName>
    <alternativeName>
        <fullName evidence="13">Lysyl-tRNA synthetase</fullName>
        <shortName evidence="13">LysRS</shortName>
    </alternativeName>
</protein>
<keyword evidence="4 13" id="KW-0963">Cytoplasm</keyword>
<gene>
    <name evidence="13 16" type="primary">lysS</name>
    <name evidence="16" type="ORF">CRV11_02825</name>
</gene>
<dbReference type="PRINTS" id="PR00982">
    <property type="entry name" value="TRNASYNTHLYS"/>
</dbReference>
<dbReference type="InterPro" id="IPR018149">
    <property type="entry name" value="Lys-tRNA-synth_II_C"/>
</dbReference>
<evidence type="ECO:0000256" key="10">
    <source>
        <dbReference type="ARBA" id="ARBA00022917"/>
    </source>
</evidence>
<dbReference type="InterPro" id="IPR004365">
    <property type="entry name" value="NA-bd_OB_tRNA"/>
</dbReference>
<dbReference type="HAMAP" id="MF_00252">
    <property type="entry name" value="Lys_tRNA_synth_class2"/>
    <property type="match status" value="1"/>
</dbReference>
<keyword evidence="7 13" id="KW-0547">Nucleotide-binding</keyword>
<dbReference type="FunFam" id="3.30.930.10:FF:000001">
    <property type="entry name" value="Lysine--tRNA ligase"/>
    <property type="match status" value="1"/>
</dbReference>
<dbReference type="EMBL" id="PDKS01000004">
    <property type="protein sequence ID" value="PPI87073.1"/>
    <property type="molecule type" value="Genomic_DNA"/>
</dbReference>
<dbReference type="Gene3D" id="2.40.50.140">
    <property type="entry name" value="Nucleic acid-binding proteins"/>
    <property type="match status" value="1"/>
</dbReference>
<keyword evidence="10 13" id="KW-0648">Protein biosynthesis</keyword>
<comment type="catalytic activity">
    <reaction evidence="12 13 14">
        <text>tRNA(Lys) + L-lysine + ATP = L-lysyl-tRNA(Lys) + AMP + diphosphate</text>
        <dbReference type="Rhea" id="RHEA:20792"/>
        <dbReference type="Rhea" id="RHEA-COMP:9696"/>
        <dbReference type="Rhea" id="RHEA-COMP:9697"/>
        <dbReference type="ChEBI" id="CHEBI:30616"/>
        <dbReference type="ChEBI" id="CHEBI:32551"/>
        <dbReference type="ChEBI" id="CHEBI:33019"/>
        <dbReference type="ChEBI" id="CHEBI:78442"/>
        <dbReference type="ChEBI" id="CHEBI:78529"/>
        <dbReference type="ChEBI" id="CHEBI:456215"/>
        <dbReference type="EC" id="6.1.1.6"/>
    </reaction>
</comment>
<dbReference type="GO" id="GO:0004824">
    <property type="term" value="F:lysine-tRNA ligase activity"/>
    <property type="evidence" value="ECO:0007669"/>
    <property type="project" value="UniProtKB-UniRule"/>
</dbReference>
<comment type="similarity">
    <text evidence="2 13">Belongs to the class-II aminoacyl-tRNA synthetase family.</text>
</comment>
<dbReference type="GO" id="GO:0000049">
    <property type="term" value="F:tRNA binding"/>
    <property type="evidence" value="ECO:0007669"/>
    <property type="project" value="TreeGrafter"/>
</dbReference>
<dbReference type="GO" id="GO:0042803">
    <property type="term" value="F:protein homodimerization activity"/>
    <property type="evidence" value="ECO:0007669"/>
    <property type="project" value="UniProtKB-ARBA"/>
</dbReference>
<comment type="caution">
    <text evidence="16">The sequence shown here is derived from an EMBL/GenBank/DDBJ whole genome shotgun (WGS) entry which is preliminary data.</text>
</comment>
<evidence type="ECO:0000256" key="12">
    <source>
        <dbReference type="ARBA" id="ARBA00048573"/>
    </source>
</evidence>
<dbReference type="InterPro" id="IPR045864">
    <property type="entry name" value="aa-tRNA-synth_II/BPL/LPL"/>
</dbReference>
<keyword evidence="11 13" id="KW-0030">Aminoacyl-tRNA synthetase</keyword>
<organism evidence="16 17">
    <name type="scientific">Candidatus Pantoea edessiphila</name>
    <dbReference type="NCBI Taxonomy" id="2044610"/>
    <lineage>
        <taxon>Bacteria</taxon>
        <taxon>Pseudomonadati</taxon>
        <taxon>Pseudomonadota</taxon>
        <taxon>Gammaproteobacteria</taxon>
        <taxon>Enterobacterales</taxon>
        <taxon>Erwiniaceae</taxon>
        <taxon>Pantoea</taxon>
    </lineage>
</organism>
<evidence type="ECO:0000256" key="7">
    <source>
        <dbReference type="ARBA" id="ARBA00022741"/>
    </source>
</evidence>
<evidence type="ECO:0000256" key="8">
    <source>
        <dbReference type="ARBA" id="ARBA00022840"/>
    </source>
</evidence>
<comment type="cofactor">
    <cofactor evidence="13 14">
        <name>Mg(2+)</name>
        <dbReference type="ChEBI" id="CHEBI:18420"/>
    </cofactor>
    <text evidence="13 14">Binds 3 Mg(2+) ions per subunit.</text>
</comment>
<dbReference type="GO" id="GO:0000287">
    <property type="term" value="F:magnesium ion binding"/>
    <property type="evidence" value="ECO:0007669"/>
    <property type="project" value="UniProtKB-UniRule"/>
</dbReference>
<comment type="subcellular location">
    <subcellularLocation>
        <location evidence="1 13">Cytoplasm</location>
    </subcellularLocation>
</comment>
<evidence type="ECO:0000256" key="14">
    <source>
        <dbReference type="RuleBase" id="RU000336"/>
    </source>
</evidence>
<keyword evidence="6 13" id="KW-0479">Metal-binding</keyword>
<feature type="binding site" evidence="13">
    <location>
        <position position="424"/>
    </location>
    <ligand>
        <name>Mg(2+)</name>
        <dbReference type="ChEBI" id="CHEBI:18420"/>
        <label>2</label>
    </ligand>
</feature>
<evidence type="ECO:0000259" key="15">
    <source>
        <dbReference type="PROSITE" id="PS50862"/>
    </source>
</evidence>
<dbReference type="GO" id="GO:0005829">
    <property type="term" value="C:cytosol"/>
    <property type="evidence" value="ECO:0007669"/>
    <property type="project" value="TreeGrafter"/>
</dbReference>
<dbReference type="FunFam" id="2.40.50.140:FF:000024">
    <property type="entry name" value="Lysine--tRNA ligase"/>
    <property type="match status" value="1"/>
</dbReference>
<reference evidence="16 17" key="1">
    <citation type="journal article" date="2018" name="Genome Biol. Evol.">
        <title>Cladogenesis and Genomic Streamlining in Extracellular Endosymbionts of Tropical Stink Bugs.</title>
        <authorList>
            <person name="Otero-Bravo A."/>
            <person name="Goffredi S."/>
            <person name="Sabree Z.L."/>
        </authorList>
    </citation>
    <scope>NUCLEOTIDE SEQUENCE [LARGE SCALE GENOMIC DNA]</scope>
    <source>
        <strain evidence="16 17">SoET</strain>
    </source>
</reference>
<feature type="binding site" evidence="13">
    <location>
        <position position="417"/>
    </location>
    <ligand>
        <name>Mg(2+)</name>
        <dbReference type="ChEBI" id="CHEBI:18420"/>
        <label>1</label>
    </ligand>
</feature>
<comment type="subunit">
    <text evidence="3 13">Homodimer.</text>
</comment>
<evidence type="ECO:0000313" key="16">
    <source>
        <dbReference type="EMBL" id="PPI87073.1"/>
    </source>
</evidence>
<dbReference type="RefSeq" id="WP_136131845.1">
    <property type="nucleotide sequence ID" value="NZ_PDKS01000004.1"/>
</dbReference>
<dbReference type="InterPro" id="IPR002313">
    <property type="entry name" value="Lys-tRNA-ligase_II"/>
</dbReference>
<dbReference type="InterPro" id="IPR012340">
    <property type="entry name" value="NA-bd_OB-fold"/>
</dbReference>
<dbReference type="EC" id="6.1.1.6" evidence="13"/>
<feature type="domain" description="Aminoacyl-transfer RNA synthetases class-II family profile" evidence="15">
    <location>
        <begin position="186"/>
        <end position="504"/>
    </location>
</feature>
<evidence type="ECO:0000256" key="5">
    <source>
        <dbReference type="ARBA" id="ARBA00022598"/>
    </source>
</evidence>
<dbReference type="Pfam" id="PF00152">
    <property type="entry name" value="tRNA-synt_2"/>
    <property type="match status" value="1"/>
</dbReference>
<dbReference type="PANTHER" id="PTHR42918">
    <property type="entry name" value="LYSYL-TRNA SYNTHETASE"/>
    <property type="match status" value="1"/>
</dbReference>
<evidence type="ECO:0000313" key="17">
    <source>
        <dbReference type="Proteomes" id="UP000296034"/>
    </source>
</evidence>
<dbReference type="PANTHER" id="PTHR42918:SF15">
    <property type="entry name" value="LYSINE--TRNA LIGASE, CHLOROPLASTIC_MITOCHONDRIAL"/>
    <property type="match status" value="1"/>
</dbReference>
<keyword evidence="8 13" id="KW-0067">ATP-binding</keyword>
<dbReference type="SUPFAM" id="SSF50249">
    <property type="entry name" value="Nucleic acid-binding proteins"/>
    <property type="match status" value="1"/>
</dbReference>
<dbReference type="OrthoDB" id="9801152at2"/>
<dbReference type="Pfam" id="PF01336">
    <property type="entry name" value="tRNA_anti-codon"/>
    <property type="match status" value="1"/>
</dbReference>
<evidence type="ECO:0000256" key="6">
    <source>
        <dbReference type="ARBA" id="ARBA00022723"/>
    </source>
</evidence>
<sequence length="506" mass="58643">MVEKTHISKNENNIKLNAELKLRREKLNILRKNGTIAFPNDFRRDSTSDQLHSKYDHISAQELKKLDIKINVAGRIITKRILGKASFITLQDFGGRIQLYVTCQDISDNNYNDHFKTWDIGDIIGAYGRLFKTNTGELSIQCLKVCLLTKSLRPLPDKFHGLHNQELRYRQRYLDLIVNNKSNSVFKMRAKIINTIRNFMLNSDFIEVETPMMQNIPGGAVARPFITHHNKLNIDMYLRIAPELYLKRLVVGGFERVFEINRNFRNEGISSIHNPEFTMMELYMAYTDYKDLMKLTEKLLRLIATSVLGTTIVSYGKLTFDFNKSFEILTMKEAIIKYCSKINISNLKNYDALVKTAESIGIELKKHWSLGHIVNEIFEKYVVSNLIQPTFITEYPSVVSPLARRNDINPEIADRFEFFIGGYEICNGFSELNDPDDQAKRFMQQFRDKYQPDESIFYDEDYIIALEHGLPPTAGLGLGIDRITMLFTDCHSIRDVILFPTLRPKK</sequence>
<accession>A0A2P5SXP4</accession>
<dbReference type="GO" id="GO:0005524">
    <property type="term" value="F:ATP binding"/>
    <property type="evidence" value="ECO:0007669"/>
    <property type="project" value="UniProtKB-UniRule"/>
</dbReference>
<dbReference type="CDD" id="cd00775">
    <property type="entry name" value="LysRS_core"/>
    <property type="match status" value="1"/>
</dbReference>
<feature type="binding site" evidence="13">
    <location>
        <position position="424"/>
    </location>
    <ligand>
        <name>Mg(2+)</name>
        <dbReference type="ChEBI" id="CHEBI:18420"/>
        <label>1</label>
    </ligand>
</feature>
<dbReference type="GO" id="GO:0006430">
    <property type="term" value="P:lysyl-tRNA aminoacylation"/>
    <property type="evidence" value="ECO:0007669"/>
    <property type="project" value="UniProtKB-UniRule"/>
</dbReference>
<dbReference type="Proteomes" id="UP000296034">
    <property type="component" value="Unassembled WGS sequence"/>
</dbReference>
<dbReference type="AlphaFoldDB" id="A0A2P5SXP4"/>